<sequence>MGGHLVFTVEKMAAAADAPGYRLEPSGRYTHAPGYVSRALQAAGFAAPAVEEAVLRTEGGKPVTELPYSARKAVASR</sequence>
<keyword evidence="2" id="KW-1185">Reference proteome</keyword>
<dbReference type="EMBL" id="SNVV01000031">
    <property type="protein sequence ID" value="TDN45039.1"/>
    <property type="molecule type" value="Genomic_DNA"/>
</dbReference>
<name>A0A4R6DLB2_9RHOO</name>
<protein>
    <submittedName>
        <fullName evidence="1">Uncharacterized protein</fullName>
    </submittedName>
</protein>
<evidence type="ECO:0000313" key="2">
    <source>
        <dbReference type="Proteomes" id="UP000295129"/>
    </source>
</evidence>
<gene>
    <name evidence="1" type="ORF">C7389_1319</name>
</gene>
<evidence type="ECO:0000313" key="1">
    <source>
        <dbReference type="EMBL" id="TDN45039.1"/>
    </source>
</evidence>
<proteinExistence type="predicted"/>
<organism evidence="1 2">
    <name type="scientific">Azoarcus indigens</name>
    <dbReference type="NCBI Taxonomy" id="29545"/>
    <lineage>
        <taxon>Bacteria</taxon>
        <taxon>Pseudomonadati</taxon>
        <taxon>Pseudomonadota</taxon>
        <taxon>Betaproteobacteria</taxon>
        <taxon>Rhodocyclales</taxon>
        <taxon>Zoogloeaceae</taxon>
        <taxon>Azoarcus</taxon>
    </lineage>
</organism>
<reference evidence="1 2" key="1">
    <citation type="submission" date="2019-03" db="EMBL/GenBank/DDBJ databases">
        <title>Genomic Encyclopedia of Type Strains, Phase IV (KMG-IV): sequencing the most valuable type-strain genomes for metagenomic binning, comparative biology and taxonomic classification.</title>
        <authorList>
            <person name="Goeker M."/>
        </authorList>
    </citation>
    <scope>NUCLEOTIDE SEQUENCE [LARGE SCALE GENOMIC DNA]</scope>
    <source>
        <strain evidence="1 2">DSM 12121</strain>
    </source>
</reference>
<comment type="caution">
    <text evidence="1">The sequence shown here is derived from an EMBL/GenBank/DDBJ whole genome shotgun (WGS) entry which is preliminary data.</text>
</comment>
<accession>A0A4R6DLB2</accession>
<dbReference type="OrthoDB" id="9809392at2"/>
<dbReference type="RefSeq" id="WP_133594927.1">
    <property type="nucleotide sequence ID" value="NZ_SNVV01000031.1"/>
</dbReference>
<dbReference type="Proteomes" id="UP000295129">
    <property type="component" value="Unassembled WGS sequence"/>
</dbReference>
<dbReference type="AlphaFoldDB" id="A0A4R6DLB2"/>